<evidence type="ECO:0000313" key="6">
    <source>
        <dbReference type="EMBL" id="MBB4136362.1"/>
    </source>
</evidence>
<dbReference type="InterPro" id="IPR048020">
    <property type="entry name" value="Transpos_IS3"/>
</dbReference>
<dbReference type="EMBL" id="JACIFP010000001">
    <property type="protein sequence ID" value="MBB4136362.1"/>
    <property type="molecule type" value="Genomic_DNA"/>
</dbReference>
<evidence type="ECO:0000313" key="10">
    <source>
        <dbReference type="Proteomes" id="UP000551501"/>
    </source>
</evidence>
<dbReference type="PANTHER" id="PTHR46889:SF5">
    <property type="entry name" value="INTEGRASE PROTEIN"/>
    <property type="match status" value="1"/>
</dbReference>
<dbReference type="EMBL" id="JACIFP010000002">
    <property type="protein sequence ID" value="MBB4138002.1"/>
    <property type="molecule type" value="Genomic_DNA"/>
</dbReference>
<gene>
    <name evidence="4" type="ORF">BKA16_000620</name>
    <name evidence="5" type="ORF">BKA16_002902</name>
    <name evidence="6" type="ORF">BKA16_002914</name>
    <name evidence="7" type="ORF">BKA16_004076</name>
    <name evidence="8" type="ORF">BKA16_004134</name>
    <name evidence="9" type="ORF">BKA16_004627</name>
</gene>
<organism evidence="6 10">
    <name type="scientific">Gordonia humi</name>
    <dbReference type="NCBI Taxonomy" id="686429"/>
    <lineage>
        <taxon>Bacteria</taxon>
        <taxon>Bacillati</taxon>
        <taxon>Actinomycetota</taxon>
        <taxon>Actinomycetes</taxon>
        <taxon>Mycobacteriales</taxon>
        <taxon>Gordoniaceae</taxon>
        <taxon>Gordonia</taxon>
    </lineage>
</organism>
<protein>
    <submittedName>
        <fullName evidence="6">Putative transposase</fullName>
    </submittedName>
</protein>
<sequence>MGADGLVWGVDSMCQVLTEHGMAIAPSTYYEYRRRSPSARMRADARVIDAIFTMRRQHPLTRVLGSRKTWIILRSNGIDVARCTVERLMSEMGWRGASKKKSPRTTTPNPEHHRPADLVDRHFYAAAPNRLWVADFTYCRTVGGWAYTAFVTDVFARKIVGWKVAAEMTSDLVTTAIDNAIDNRKRCGTTAFDHLIHHSDAGSQYTALAFGQRLAAAGIAASIGSIGDSYDNALAESVNADYKNELVDNQPRFHGVAELSLATAEWVAFYNRQRPHSYCHDLTPDHAERLHYDRIATLNPEEALTT</sequence>
<dbReference type="Gene3D" id="3.30.420.10">
    <property type="entry name" value="Ribonuclease H-like superfamily/Ribonuclease H"/>
    <property type="match status" value="1"/>
</dbReference>
<dbReference type="InterPro" id="IPR025948">
    <property type="entry name" value="HTH-like_dom"/>
</dbReference>
<feature type="domain" description="Integrase catalytic" evidence="3">
    <location>
        <begin position="124"/>
        <end position="292"/>
    </location>
</feature>
<proteinExistence type="predicted"/>
<dbReference type="EMBL" id="JACIFP010000001">
    <property type="protein sequence ID" value="MBB4136350.1"/>
    <property type="molecule type" value="Genomic_DNA"/>
</dbReference>
<dbReference type="EMBL" id="JACIFP010000001">
    <property type="protein sequence ID" value="MBB4134068.1"/>
    <property type="molecule type" value="Genomic_DNA"/>
</dbReference>
<comment type="function">
    <text evidence="1">Involved in the transposition of the insertion sequence.</text>
</comment>
<evidence type="ECO:0000313" key="5">
    <source>
        <dbReference type="EMBL" id="MBB4136350.1"/>
    </source>
</evidence>
<evidence type="ECO:0000313" key="8">
    <source>
        <dbReference type="EMBL" id="MBB4137582.1"/>
    </source>
</evidence>
<evidence type="ECO:0000313" key="9">
    <source>
        <dbReference type="EMBL" id="MBB4138002.1"/>
    </source>
</evidence>
<reference evidence="6 10" key="1">
    <citation type="submission" date="2020-08" db="EMBL/GenBank/DDBJ databases">
        <title>Sequencing the genomes of 1000 actinobacteria strains.</title>
        <authorList>
            <person name="Klenk H.-P."/>
        </authorList>
    </citation>
    <scope>NUCLEOTIDE SEQUENCE [LARGE SCALE GENOMIC DNA]</scope>
    <source>
        <strain evidence="6 10">DSM 45298</strain>
    </source>
</reference>
<dbReference type="EMBL" id="JACIFP010000001">
    <property type="protein sequence ID" value="MBB4137524.1"/>
    <property type="molecule type" value="Genomic_DNA"/>
</dbReference>
<dbReference type="Pfam" id="PF13276">
    <property type="entry name" value="HTH_21"/>
    <property type="match status" value="1"/>
</dbReference>
<dbReference type="AlphaFoldDB" id="A0A840EXH9"/>
<dbReference type="InterPro" id="IPR012337">
    <property type="entry name" value="RNaseH-like_sf"/>
</dbReference>
<evidence type="ECO:0000313" key="4">
    <source>
        <dbReference type="EMBL" id="MBB4134068.1"/>
    </source>
</evidence>
<keyword evidence="10" id="KW-1185">Reference proteome</keyword>
<comment type="caution">
    <text evidence="6">The sequence shown here is derived from an EMBL/GenBank/DDBJ whole genome shotgun (WGS) entry which is preliminary data.</text>
</comment>
<feature type="region of interest" description="Disordered" evidence="2">
    <location>
        <begin position="94"/>
        <end position="114"/>
    </location>
</feature>
<evidence type="ECO:0000256" key="1">
    <source>
        <dbReference type="ARBA" id="ARBA00002286"/>
    </source>
</evidence>
<evidence type="ECO:0000259" key="3">
    <source>
        <dbReference type="PROSITE" id="PS50994"/>
    </source>
</evidence>
<dbReference type="EMBL" id="JACIFP010000001">
    <property type="protein sequence ID" value="MBB4137582.1"/>
    <property type="molecule type" value="Genomic_DNA"/>
</dbReference>
<evidence type="ECO:0000256" key="2">
    <source>
        <dbReference type="SAM" id="MobiDB-lite"/>
    </source>
</evidence>
<dbReference type="SUPFAM" id="SSF53098">
    <property type="entry name" value="Ribonuclease H-like"/>
    <property type="match status" value="1"/>
</dbReference>
<dbReference type="InterPro" id="IPR050900">
    <property type="entry name" value="Transposase_IS3/IS150/IS904"/>
</dbReference>
<dbReference type="GO" id="GO:0015074">
    <property type="term" value="P:DNA integration"/>
    <property type="evidence" value="ECO:0007669"/>
    <property type="project" value="InterPro"/>
</dbReference>
<dbReference type="InterPro" id="IPR001584">
    <property type="entry name" value="Integrase_cat-core"/>
</dbReference>
<dbReference type="PROSITE" id="PS50994">
    <property type="entry name" value="INTEGRASE"/>
    <property type="match status" value="1"/>
</dbReference>
<dbReference type="GO" id="GO:0003676">
    <property type="term" value="F:nucleic acid binding"/>
    <property type="evidence" value="ECO:0007669"/>
    <property type="project" value="InterPro"/>
</dbReference>
<dbReference type="InterPro" id="IPR036397">
    <property type="entry name" value="RNaseH_sf"/>
</dbReference>
<dbReference type="Pfam" id="PF00665">
    <property type="entry name" value="rve"/>
    <property type="match status" value="1"/>
</dbReference>
<accession>A0A840EXH9</accession>
<dbReference type="Proteomes" id="UP000551501">
    <property type="component" value="Unassembled WGS sequence"/>
</dbReference>
<dbReference type="NCBIfam" id="NF033516">
    <property type="entry name" value="transpos_IS3"/>
    <property type="match status" value="1"/>
</dbReference>
<dbReference type="PANTHER" id="PTHR46889">
    <property type="entry name" value="TRANSPOSASE INSF FOR INSERTION SEQUENCE IS3B-RELATED"/>
    <property type="match status" value="1"/>
</dbReference>
<evidence type="ECO:0000313" key="7">
    <source>
        <dbReference type="EMBL" id="MBB4137524.1"/>
    </source>
</evidence>
<name>A0A840EXH9_9ACTN</name>